<evidence type="ECO:0000313" key="2">
    <source>
        <dbReference type="Proteomes" id="UP000197783"/>
    </source>
</evidence>
<sequence>MRWALEAQDPEGWLTRVDPELISANDGMFKHHLDRYKYPDRYGSKPDKHRADGLHFLQELDSRIARAGQLCGTKQGFTDTAIMPFVRQFAAVDRDWFDAQRLPSLQGWLASHLASDRFASVMYRAAPWSEGDQPIIVDGFKHIHQSHELV</sequence>
<keyword evidence="2" id="KW-1185">Reference proteome</keyword>
<dbReference type="Proteomes" id="UP000197783">
    <property type="component" value="Unassembled WGS sequence"/>
</dbReference>
<reference evidence="1 2" key="1">
    <citation type="submission" date="2017-03" db="EMBL/GenBank/DDBJ databases">
        <title>Genome sequence of Sphingomonas mucosissima DSM 17494.</title>
        <authorList>
            <person name="Poehlein A."/>
            <person name="Wuebbeler J.H."/>
            <person name="Steinbuechel A."/>
            <person name="Daniel R."/>
        </authorList>
    </citation>
    <scope>NUCLEOTIDE SEQUENCE [LARGE SCALE GENOMIC DNA]</scope>
    <source>
        <strain evidence="1 2">DSM 17494</strain>
    </source>
</reference>
<dbReference type="SUPFAM" id="SSF47616">
    <property type="entry name" value="GST C-terminal domain-like"/>
    <property type="match status" value="1"/>
</dbReference>
<gene>
    <name evidence="1" type="ORF">SPMU_23760</name>
</gene>
<protein>
    <submittedName>
        <fullName evidence="1">Uncharacterized protein</fullName>
    </submittedName>
</protein>
<accession>A0A245ZJP3</accession>
<evidence type="ECO:0000313" key="1">
    <source>
        <dbReference type="EMBL" id="OWK29954.1"/>
    </source>
</evidence>
<dbReference type="AlphaFoldDB" id="A0A245ZJP3"/>
<dbReference type="InterPro" id="IPR036282">
    <property type="entry name" value="Glutathione-S-Trfase_C_sf"/>
</dbReference>
<comment type="caution">
    <text evidence="1">The sequence shown here is derived from an EMBL/GenBank/DDBJ whole genome shotgun (WGS) entry which is preliminary data.</text>
</comment>
<dbReference type="CDD" id="cd03196">
    <property type="entry name" value="GST_C_5"/>
    <property type="match status" value="1"/>
</dbReference>
<name>A0A245ZJP3_9SPHN</name>
<proteinExistence type="predicted"/>
<dbReference type="EMBL" id="NBBJ01000003">
    <property type="protein sequence ID" value="OWK29954.1"/>
    <property type="molecule type" value="Genomic_DNA"/>
</dbReference>
<organism evidence="1 2">
    <name type="scientific">Sphingomonas mucosissima</name>
    <dbReference type="NCBI Taxonomy" id="370959"/>
    <lineage>
        <taxon>Bacteria</taxon>
        <taxon>Pseudomonadati</taxon>
        <taxon>Pseudomonadota</taxon>
        <taxon>Alphaproteobacteria</taxon>
        <taxon>Sphingomonadales</taxon>
        <taxon>Sphingomonadaceae</taxon>
        <taxon>Sphingomonas</taxon>
    </lineage>
</organism>